<dbReference type="GO" id="GO:0042800">
    <property type="term" value="F:histone H3K4 methyltransferase activity"/>
    <property type="evidence" value="ECO:0007669"/>
    <property type="project" value="TreeGrafter"/>
</dbReference>
<evidence type="ECO:0000256" key="2">
    <source>
        <dbReference type="ARBA" id="ARBA00023242"/>
    </source>
</evidence>
<dbReference type="GO" id="GO:0005654">
    <property type="term" value="C:nucleoplasm"/>
    <property type="evidence" value="ECO:0007669"/>
    <property type="project" value="TreeGrafter"/>
</dbReference>
<accession>A0AAV8WSF1</accession>
<feature type="compositionally biased region" description="Polar residues" evidence="3">
    <location>
        <begin position="11"/>
        <end position="26"/>
    </location>
</feature>
<dbReference type="PANTHER" id="PTHR46147">
    <property type="entry name" value="HISTONE-LYSINE N-METHYLTRANSFERASE ASH1"/>
    <property type="match status" value="1"/>
</dbReference>
<feature type="region of interest" description="Disordered" evidence="3">
    <location>
        <begin position="1"/>
        <end position="26"/>
    </location>
</feature>
<dbReference type="Proteomes" id="UP001162156">
    <property type="component" value="Unassembled WGS sequence"/>
</dbReference>
<dbReference type="PANTHER" id="PTHR46147:SF3">
    <property type="entry name" value="HISTONE-LYSINE N-METHYLTRANSFERASE ASH1"/>
    <property type="match status" value="1"/>
</dbReference>
<reference evidence="4" key="1">
    <citation type="journal article" date="2023" name="Insect Mol. Biol.">
        <title>Genome sequencing provides insights into the evolution of gene families encoding plant cell wall-degrading enzymes in longhorned beetles.</title>
        <authorList>
            <person name="Shin N.R."/>
            <person name="Okamura Y."/>
            <person name="Kirsch R."/>
            <person name="Pauchet Y."/>
        </authorList>
    </citation>
    <scope>NUCLEOTIDE SEQUENCE</scope>
    <source>
        <tissue evidence="4">Midgut</tissue>
    </source>
</reference>
<dbReference type="EMBL" id="JANEYF010005127">
    <property type="protein sequence ID" value="KAJ8929097.1"/>
    <property type="molecule type" value="Genomic_DNA"/>
</dbReference>
<evidence type="ECO:0000313" key="5">
    <source>
        <dbReference type="Proteomes" id="UP001162156"/>
    </source>
</evidence>
<dbReference type="AlphaFoldDB" id="A0AAV8WSF1"/>
<sequence>MIVRKVRDRSLSTTSAVSRQQTATPTDTSAFMNHLNALQKPRNMKTRRLAQAEDDPELNKTVKLAAVLKDIWRVVTSAKGNYKFC</sequence>
<evidence type="ECO:0000256" key="3">
    <source>
        <dbReference type="SAM" id="MobiDB-lite"/>
    </source>
</evidence>
<comment type="caution">
    <text evidence="4">The sequence shown here is derived from an EMBL/GenBank/DDBJ whole genome shotgun (WGS) entry which is preliminary data.</text>
</comment>
<keyword evidence="5" id="KW-1185">Reference proteome</keyword>
<keyword evidence="2" id="KW-0539">Nucleus</keyword>
<organism evidence="4 5">
    <name type="scientific">Rhamnusium bicolor</name>
    <dbReference type="NCBI Taxonomy" id="1586634"/>
    <lineage>
        <taxon>Eukaryota</taxon>
        <taxon>Metazoa</taxon>
        <taxon>Ecdysozoa</taxon>
        <taxon>Arthropoda</taxon>
        <taxon>Hexapoda</taxon>
        <taxon>Insecta</taxon>
        <taxon>Pterygota</taxon>
        <taxon>Neoptera</taxon>
        <taxon>Endopterygota</taxon>
        <taxon>Coleoptera</taxon>
        <taxon>Polyphaga</taxon>
        <taxon>Cucujiformia</taxon>
        <taxon>Chrysomeloidea</taxon>
        <taxon>Cerambycidae</taxon>
        <taxon>Lepturinae</taxon>
        <taxon>Rhagiini</taxon>
        <taxon>Rhamnusium</taxon>
    </lineage>
</organism>
<evidence type="ECO:0000313" key="4">
    <source>
        <dbReference type="EMBL" id="KAJ8929097.1"/>
    </source>
</evidence>
<comment type="subcellular location">
    <subcellularLocation>
        <location evidence="1">Nucleus</location>
    </subcellularLocation>
</comment>
<proteinExistence type="predicted"/>
<evidence type="ECO:0000256" key="1">
    <source>
        <dbReference type="ARBA" id="ARBA00004123"/>
    </source>
</evidence>
<dbReference type="GO" id="GO:0006355">
    <property type="term" value="P:regulation of DNA-templated transcription"/>
    <property type="evidence" value="ECO:0007669"/>
    <property type="project" value="TreeGrafter"/>
</dbReference>
<gene>
    <name evidence="4" type="ORF">NQ314_018246</name>
</gene>
<protein>
    <submittedName>
        <fullName evidence="4">Uncharacterized protein</fullName>
    </submittedName>
</protein>
<name>A0AAV8WSF1_9CUCU</name>